<gene>
    <name evidence="3" type="ORF">NEMVEDRAFT_v1g224628</name>
</gene>
<dbReference type="EMBL" id="DS474407">
    <property type="protein sequence ID" value="EDO26888.1"/>
    <property type="molecule type" value="Genomic_DNA"/>
</dbReference>
<sequence>MEVLPSAVHQHIDAISLAQDGTLGLASSSLSGRTWDGSVWIFREPSTAPEVEYSCGRAATESGVTDLKWLDSKRIVVGSDNGAVDIWSQSGSLLGLENLASLKEHDNVVSSVSVDCEKSRIISASWDR</sequence>
<feature type="non-terminal residue" evidence="3">
    <location>
        <position position="128"/>
    </location>
</feature>
<dbReference type="PhylomeDB" id="A7TAS9"/>
<dbReference type="PANTHER" id="PTHR46853:SF1">
    <property type="entry name" value="METHYLOSOME PROTEIN 50"/>
    <property type="match status" value="1"/>
</dbReference>
<evidence type="ECO:0000256" key="1">
    <source>
        <dbReference type="ARBA" id="ARBA00004496"/>
    </source>
</evidence>
<comment type="subcellular location">
    <subcellularLocation>
        <location evidence="1">Cytoplasm</location>
    </subcellularLocation>
</comment>
<keyword evidence="2" id="KW-0963">Cytoplasm</keyword>
<dbReference type="InterPro" id="IPR001680">
    <property type="entry name" value="WD40_rpt"/>
</dbReference>
<keyword evidence="4" id="KW-1185">Reference proteome</keyword>
<protein>
    <submittedName>
        <fullName evidence="3">Uncharacterized protein</fullName>
    </submittedName>
</protein>
<dbReference type="PANTHER" id="PTHR46853">
    <property type="entry name" value="METHYLOSOME PROTEIN 50"/>
    <property type="match status" value="1"/>
</dbReference>
<reference evidence="3 4" key="1">
    <citation type="journal article" date="2007" name="Science">
        <title>Sea anemone genome reveals ancestral eumetazoan gene repertoire and genomic organization.</title>
        <authorList>
            <person name="Putnam N.H."/>
            <person name="Srivastava M."/>
            <person name="Hellsten U."/>
            <person name="Dirks B."/>
            <person name="Chapman J."/>
            <person name="Salamov A."/>
            <person name="Terry A."/>
            <person name="Shapiro H."/>
            <person name="Lindquist E."/>
            <person name="Kapitonov V.V."/>
            <person name="Jurka J."/>
            <person name="Genikhovich G."/>
            <person name="Grigoriev I.V."/>
            <person name="Lucas S.M."/>
            <person name="Steele R.E."/>
            <person name="Finnerty J.R."/>
            <person name="Technau U."/>
            <person name="Martindale M.Q."/>
            <person name="Rokhsar D.S."/>
        </authorList>
    </citation>
    <scope>NUCLEOTIDE SEQUENCE [LARGE SCALE GENOMIC DNA]</scope>
    <source>
        <strain evidence="4">CH2 X CH6</strain>
    </source>
</reference>
<dbReference type="InParanoid" id="A7TAS9"/>
<dbReference type="HOGENOM" id="CLU_051285_0_0_1"/>
<dbReference type="STRING" id="45351.A7TAS9"/>
<dbReference type="InterPro" id="IPR036322">
    <property type="entry name" value="WD40_repeat_dom_sf"/>
</dbReference>
<dbReference type="GO" id="GO:0034709">
    <property type="term" value="C:methylosome"/>
    <property type="evidence" value="ECO:0000318"/>
    <property type="project" value="GO_Central"/>
</dbReference>
<dbReference type="InterPro" id="IPR015943">
    <property type="entry name" value="WD40/YVTN_repeat-like_dom_sf"/>
</dbReference>
<dbReference type="Gene3D" id="2.130.10.10">
    <property type="entry name" value="YVTN repeat-like/Quinoprotein amine dehydrogenase"/>
    <property type="match status" value="1"/>
</dbReference>
<proteinExistence type="predicted"/>
<accession>A7TAS9</accession>
<evidence type="ECO:0000256" key="2">
    <source>
        <dbReference type="ARBA" id="ARBA00022490"/>
    </source>
</evidence>
<dbReference type="eggNOG" id="KOG0284">
    <property type="taxonomic scope" value="Eukaryota"/>
</dbReference>
<organism evidence="3 4">
    <name type="scientific">Nematostella vectensis</name>
    <name type="common">Starlet sea anemone</name>
    <dbReference type="NCBI Taxonomy" id="45351"/>
    <lineage>
        <taxon>Eukaryota</taxon>
        <taxon>Metazoa</taxon>
        <taxon>Cnidaria</taxon>
        <taxon>Anthozoa</taxon>
        <taxon>Hexacorallia</taxon>
        <taxon>Actiniaria</taxon>
        <taxon>Edwardsiidae</taxon>
        <taxon>Nematostella</taxon>
    </lineage>
</organism>
<name>A7TAS9_NEMVE</name>
<dbReference type="Pfam" id="PF00400">
    <property type="entry name" value="WD40"/>
    <property type="match status" value="1"/>
</dbReference>
<dbReference type="SUPFAM" id="SSF50978">
    <property type="entry name" value="WD40 repeat-like"/>
    <property type="match status" value="1"/>
</dbReference>
<evidence type="ECO:0000313" key="4">
    <source>
        <dbReference type="Proteomes" id="UP000001593"/>
    </source>
</evidence>
<evidence type="ECO:0000313" key="3">
    <source>
        <dbReference type="EMBL" id="EDO26888.1"/>
    </source>
</evidence>
<dbReference type="Proteomes" id="UP000001593">
    <property type="component" value="Unassembled WGS sequence"/>
</dbReference>
<dbReference type="KEGG" id="nve:5497112"/>
<dbReference type="InterPro" id="IPR052139">
    <property type="entry name" value="Methylosome_Comp_WDR77"/>
</dbReference>
<dbReference type="AlphaFoldDB" id="A7TAS9"/>